<proteinExistence type="predicted"/>
<feature type="region of interest" description="Disordered" evidence="1">
    <location>
        <begin position="145"/>
        <end position="175"/>
    </location>
</feature>
<feature type="compositionally biased region" description="Basic and acidic residues" evidence="1">
    <location>
        <begin position="21"/>
        <end position="30"/>
    </location>
</feature>
<sequence>MDTFSVNTAVSRRSWPKTLPKKKDTGQQYRKEASVTLPVLARRLSGQIGTSTRNNSLHSFLASQLEENDRESYSRSQLRAMANSKLLPSNNNNVAVANARIHSSAERLAPLDPASFEKTRNQQRRPLPEPIQAAINEVLAVRNEDESVTESGERCDDGSINFDEPETPAIPKVKRASPCKNQIQSRRPEWSRYIRRIMMTKGIQGSTLARYRRLVGIVARKNLNQSFAGAAERVVQYRLEFRSAVAIQMMITRFLTRRRQAKQLQRHRAAVKIQHVWRRIRELKKQRKLAEAHRLAKIERLLRLSAARSIQRSFRKYRHICYLREVERRQQEQADTLQKARLKLLRRYQSWRENSKRVKAAITYSEFTTLDVSSGDIRKEKEIGCGPQETGPCSDTEVTTNCISIVKGEPDATEILDVAPHQDILNTTEQTPVLIDEGLQKSDERLSDQELESWVDLFENSLIAPQQDESPEKHESVTTAAPIDESQTTYQKELAVNISFQKCSSPYKEVGQSTSEIGPASEAKTVPEGDDVCDGNNEGVSDVEIPAALASPRDLERPPDLQVTEEQRVEELTDRATIAAVALARAIAAQRIVRLILPNFQARQAQRTNAVIQIQCLARVYLAKLCLLRVRLAALHSLRAQLLASWRSTGQIETKANVDESGSYGTYLDQHDDEDDDLDLELQGYQPSLHGVADNYIHVLPTRNGQIPPGVPLLQSSAGAPLLSLWKWSWPTERWISNNQ</sequence>
<dbReference type="EMBL" id="ANJA01001700">
    <property type="protein sequence ID" value="ETO75205.1"/>
    <property type="molecule type" value="Genomic_DNA"/>
</dbReference>
<name>A0A081A8J4_PHYNI</name>
<evidence type="ECO:0000256" key="1">
    <source>
        <dbReference type="SAM" id="MobiDB-lite"/>
    </source>
</evidence>
<feature type="compositionally biased region" description="Polar residues" evidence="1">
    <location>
        <begin position="1"/>
        <end position="11"/>
    </location>
</feature>
<reference evidence="2 3" key="1">
    <citation type="submission" date="2013-11" db="EMBL/GenBank/DDBJ databases">
        <title>The Genome Sequence of Phytophthora parasitica P1976.</title>
        <authorList>
            <consortium name="The Broad Institute Genomics Platform"/>
            <person name="Russ C."/>
            <person name="Tyler B."/>
            <person name="Panabieres F."/>
            <person name="Shan W."/>
            <person name="Tripathy S."/>
            <person name="Grunwald N."/>
            <person name="Machado M."/>
            <person name="Johnson C.S."/>
            <person name="Walker B."/>
            <person name="Young S."/>
            <person name="Zeng Q."/>
            <person name="Gargeya S."/>
            <person name="Fitzgerald M."/>
            <person name="Haas B."/>
            <person name="Abouelleil A."/>
            <person name="Allen A.W."/>
            <person name="Alvarado L."/>
            <person name="Arachchi H.M."/>
            <person name="Berlin A.M."/>
            <person name="Chapman S.B."/>
            <person name="Gainer-Dewar J."/>
            <person name="Goldberg J."/>
            <person name="Griggs A."/>
            <person name="Gujja S."/>
            <person name="Hansen M."/>
            <person name="Howarth C."/>
            <person name="Imamovic A."/>
            <person name="Ireland A."/>
            <person name="Larimer J."/>
            <person name="McCowan C."/>
            <person name="Murphy C."/>
            <person name="Pearson M."/>
            <person name="Poon T.W."/>
            <person name="Priest M."/>
            <person name="Roberts A."/>
            <person name="Saif S."/>
            <person name="Shea T."/>
            <person name="Sisk P."/>
            <person name="Sykes S."/>
            <person name="Wortman J."/>
            <person name="Nusbaum C."/>
            <person name="Birren B."/>
        </authorList>
    </citation>
    <scope>NUCLEOTIDE SEQUENCE [LARGE SCALE GENOMIC DNA]</scope>
    <source>
        <strain evidence="2 3">P1976</strain>
    </source>
</reference>
<feature type="region of interest" description="Disordered" evidence="1">
    <location>
        <begin position="510"/>
        <end position="538"/>
    </location>
</feature>
<evidence type="ECO:0000313" key="2">
    <source>
        <dbReference type="EMBL" id="ETO75205.1"/>
    </source>
</evidence>
<protein>
    <submittedName>
        <fullName evidence="2">Uncharacterized protein</fullName>
    </submittedName>
</protein>
<dbReference type="Proteomes" id="UP000028582">
    <property type="component" value="Unassembled WGS sequence"/>
</dbReference>
<comment type="caution">
    <text evidence="2">The sequence shown here is derived from an EMBL/GenBank/DDBJ whole genome shotgun (WGS) entry which is preliminary data.</text>
</comment>
<gene>
    <name evidence="2" type="ORF">F444_09167</name>
</gene>
<dbReference type="OrthoDB" id="127317at2759"/>
<organism evidence="2 3">
    <name type="scientific">Phytophthora nicotianae P1976</name>
    <dbReference type="NCBI Taxonomy" id="1317066"/>
    <lineage>
        <taxon>Eukaryota</taxon>
        <taxon>Sar</taxon>
        <taxon>Stramenopiles</taxon>
        <taxon>Oomycota</taxon>
        <taxon>Peronosporomycetes</taxon>
        <taxon>Peronosporales</taxon>
        <taxon>Peronosporaceae</taxon>
        <taxon>Phytophthora</taxon>
    </lineage>
</organism>
<feature type="region of interest" description="Disordered" evidence="1">
    <location>
        <begin position="1"/>
        <end position="30"/>
    </location>
</feature>
<accession>A0A081A8J4</accession>
<dbReference type="AlphaFoldDB" id="A0A081A8J4"/>
<feature type="region of interest" description="Disordered" evidence="1">
    <location>
        <begin position="464"/>
        <end position="485"/>
    </location>
</feature>
<evidence type="ECO:0000313" key="3">
    <source>
        <dbReference type="Proteomes" id="UP000028582"/>
    </source>
</evidence>